<evidence type="ECO:0008006" key="4">
    <source>
        <dbReference type="Google" id="ProtNLM"/>
    </source>
</evidence>
<feature type="transmembrane region" description="Helical" evidence="1">
    <location>
        <begin position="6"/>
        <end position="23"/>
    </location>
</feature>
<evidence type="ECO:0000256" key="1">
    <source>
        <dbReference type="SAM" id="Phobius"/>
    </source>
</evidence>
<sequence>MQILLALIFGAAIGLAAEMLVRGRESRGAVLAPVLGALVAAAGWAALTWAGLGVADPAIWVTAIAAPAIVTPVVLSVLTRARAARDERERQRLRIG</sequence>
<keyword evidence="1" id="KW-1133">Transmembrane helix</keyword>
<gene>
    <name evidence="2" type="ORF">HW566_01420</name>
</gene>
<dbReference type="Proteomes" id="UP000509638">
    <property type="component" value="Chromosome"/>
</dbReference>
<feature type="transmembrane region" description="Helical" evidence="1">
    <location>
        <begin position="30"/>
        <end position="52"/>
    </location>
</feature>
<evidence type="ECO:0000313" key="3">
    <source>
        <dbReference type="Proteomes" id="UP000509638"/>
    </source>
</evidence>
<protein>
    <recommendedName>
        <fullName evidence="4">Integral membrane protein</fullName>
    </recommendedName>
</protein>
<accession>A0A7D5IRF7</accession>
<keyword evidence="1" id="KW-0812">Transmembrane</keyword>
<name>A0A7D5IRF7_9MICO</name>
<feature type="transmembrane region" description="Helical" evidence="1">
    <location>
        <begin position="58"/>
        <end position="78"/>
    </location>
</feature>
<dbReference type="EMBL" id="CP058316">
    <property type="protein sequence ID" value="QLD10557.1"/>
    <property type="molecule type" value="Genomic_DNA"/>
</dbReference>
<dbReference type="RefSeq" id="WP_178009758.1">
    <property type="nucleotide sequence ID" value="NZ_CP058316.1"/>
</dbReference>
<proteinExistence type="predicted"/>
<organism evidence="2 3">
    <name type="scientific">Microbacterium oleivorans</name>
    <dbReference type="NCBI Taxonomy" id="273677"/>
    <lineage>
        <taxon>Bacteria</taxon>
        <taxon>Bacillati</taxon>
        <taxon>Actinomycetota</taxon>
        <taxon>Actinomycetes</taxon>
        <taxon>Micrococcales</taxon>
        <taxon>Microbacteriaceae</taxon>
        <taxon>Microbacterium</taxon>
    </lineage>
</organism>
<evidence type="ECO:0000313" key="2">
    <source>
        <dbReference type="EMBL" id="QLD10557.1"/>
    </source>
</evidence>
<keyword evidence="1" id="KW-0472">Membrane</keyword>
<reference evidence="2 3" key="1">
    <citation type="submission" date="2020-06" db="EMBL/GenBank/DDBJ databases">
        <authorList>
            <person name="Jo H."/>
        </authorList>
    </citation>
    <scope>NUCLEOTIDE SEQUENCE [LARGE SCALE GENOMIC DNA]</scope>
    <source>
        <strain evidence="2 3">I46</strain>
    </source>
</reference>
<dbReference type="AlphaFoldDB" id="A0A7D5IRF7"/>